<dbReference type="CDD" id="cd00130">
    <property type="entry name" value="PAS"/>
    <property type="match status" value="1"/>
</dbReference>
<dbReference type="AlphaFoldDB" id="A0A9X2F3S3"/>
<gene>
    <name evidence="2" type="ORF">NF867_12600</name>
</gene>
<dbReference type="InterPro" id="IPR035965">
    <property type="entry name" value="PAS-like_dom_sf"/>
</dbReference>
<proteinExistence type="predicted"/>
<dbReference type="InterPro" id="IPR000014">
    <property type="entry name" value="PAS"/>
</dbReference>
<name>A0A9X2F3S3_9SPHI</name>
<comment type="caution">
    <text evidence="2">The sequence shown here is derived from an EMBL/GenBank/DDBJ whole genome shotgun (WGS) entry which is preliminary data.</text>
</comment>
<dbReference type="Pfam" id="PF13426">
    <property type="entry name" value="PAS_9"/>
    <property type="match status" value="1"/>
</dbReference>
<accession>A0A9X2F3S3</accession>
<dbReference type="EMBL" id="JAMWYS010000040">
    <property type="protein sequence ID" value="MCO4293704.1"/>
    <property type="molecule type" value="Genomic_DNA"/>
</dbReference>
<dbReference type="NCBIfam" id="TIGR00229">
    <property type="entry name" value="sensory_box"/>
    <property type="match status" value="1"/>
</dbReference>
<dbReference type="RefSeq" id="WP_252588356.1">
    <property type="nucleotide sequence ID" value="NZ_JAMWYS010000040.1"/>
</dbReference>
<keyword evidence="3" id="KW-1185">Reference proteome</keyword>
<evidence type="ECO:0000259" key="1">
    <source>
        <dbReference type="PROSITE" id="PS50112"/>
    </source>
</evidence>
<evidence type="ECO:0000313" key="2">
    <source>
        <dbReference type="EMBL" id="MCO4293704.1"/>
    </source>
</evidence>
<dbReference type="Proteomes" id="UP001155182">
    <property type="component" value="Unassembled WGS sequence"/>
</dbReference>
<protein>
    <submittedName>
        <fullName evidence="2">PAS domain-containing protein</fullName>
    </submittedName>
</protein>
<dbReference type="Gene3D" id="3.30.450.20">
    <property type="entry name" value="PAS domain"/>
    <property type="match status" value="1"/>
</dbReference>
<dbReference type="SUPFAM" id="SSF55785">
    <property type="entry name" value="PYP-like sensor domain (PAS domain)"/>
    <property type="match status" value="1"/>
</dbReference>
<reference evidence="2" key="1">
    <citation type="submission" date="2022-06" db="EMBL/GenBank/DDBJ databases">
        <title>Solitalea sp. MAHUQ-68 isolated from rhizospheric soil.</title>
        <authorList>
            <person name="Huq M.A."/>
        </authorList>
    </citation>
    <scope>NUCLEOTIDE SEQUENCE</scope>
    <source>
        <strain evidence="2">MAHUQ-68</strain>
    </source>
</reference>
<sequence length="176" mass="20762">MYDLTEYYTILNRNKAKLQISPLHSWDIFMDGYRDVSLTIKDIVQLKKLASKNNWQHVFDFEEMLGKQGYATLVTNTSLKIVYASHNLFRMRGYLTEEVLGRQLMLFQEELIDRESSTEFKSAMDQKKEFIMIVACSKKNGERYDCEIKGFPIFNKQNELVNFLLFEKQVNGLTRT</sequence>
<dbReference type="PROSITE" id="PS50112">
    <property type="entry name" value="PAS"/>
    <property type="match status" value="1"/>
</dbReference>
<evidence type="ECO:0000313" key="3">
    <source>
        <dbReference type="Proteomes" id="UP001155182"/>
    </source>
</evidence>
<feature type="domain" description="PAS" evidence="1">
    <location>
        <begin position="73"/>
        <end position="126"/>
    </location>
</feature>
<organism evidence="2 3">
    <name type="scientific">Solitalea agri</name>
    <dbReference type="NCBI Taxonomy" id="2953739"/>
    <lineage>
        <taxon>Bacteria</taxon>
        <taxon>Pseudomonadati</taxon>
        <taxon>Bacteroidota</taxon>
        <taxon>Sphingobacteriia</taxon>
        <taxon>Sphingobacteriales</taxon>
        <taxon>Sphingobacteriaceae</taxon>
        <taxon>Solitalea</taxon>
    </lineage>
</organism>